<accession>A0A9P5NT32</accession>
<dbReference type="InterPro" id="IPR008928">
    <property type="entry name" value="6-hairpin_glycosidase_sf"/>
</dbReference>
<dbReference type="GO" id="GO:0006516">
    <property type="term" value="P:glycoprotein catabolic process"/>
    <property type="evidence" value="ECO:0007669"/>
    <property type="project" value="TreeGrafter"/>
</dbReference>
<evidence type="ECO:0000259" key="2">
    <source>
        <dbReference type="Pfam" id="PF07971"/>
    </source>
</evidence>
<gene>
    <name evidence="4" type="ORF">CPB84DRAFT_563086</name>
</gene>
<dbReference type="InterPro" id="IPR005887">
    <property type="entry name" value="GH92_a_mannosidase_put"/>
</dbReference>
<evidence type="ECO:0000259" key="3">
    <source>
        <dbReference type="Pfam" id="PF17678"/>
    </source>
</evidence>
<evidence type="ECO:0000313" key="5">
    <source>
        <dbReference type="Proteomes" id="UP000724874"/>
    </source>
</evidence>
<organism evidence="4 5">
    <name type="scientific">Gymnopilus junonius</name>
    <name type="common">Spectacular rustgill mushroom</name>
    <name type="synonym">Gymnopilus spectabilis subsp. junonius</name>
    <dbReference type="NCBI Taxonomy" id="109634"/>
    <lineage>
        <taxon>Eukaryota</taxon>
        <taxon>Fungi</taxon>
        <taxon>Dikarya</taxon>
        <taxon>Basidiomycota</taxon>
        <taxon>Agaricomycotina</taxon>
        <taxon>Agaricomycetes</taxon>
        <taxon>Agaricomycetidae</taxon>
        <taxon>Agaricales</taxon>
        <taxon>Agaricineae</taxon>
        <taxon>Hymenogastraceae</taxon>
        <taxon>Gymnopilus</taxon>
    </lineage>
</organism>
<evidence type="ECO:0000256" key="1">
    <source>
        <dbReference type="SAM" id="SignalP"/>
    </source>
</evidence>
<feature type="signal peptide" evidence="1">
    <location>
        <begin position="1"/>
        <end position="18"/>
    </location>
</feature>
<reference evidence="4" key="1">
    <citation type="submission" date="2020-11" db="EMBL/GenBank/DDBJ databases">
        <authorList>
            <consortium name="DOE Joint Genome Institute"/>
            <person name="Ahrendt S."/>
            <person name="Riley R."/>
            <person name="Andreopoulos W."/>
            <person name="LaButti K."/>
            <person name="Pangilinan J."/>
            <person name="Ruiz-duenas F.J."/>
            <person name="Barrasa J.M."/>
            <person name="Sanchez-Garcia M."/>
            <person name="Camarero S."/>
            <person name="Miyauchi S."/>
            <person name="Serrano A."/>
            <person name="Linde D."/>
            <person name="Babiker R."/>
            <person name="Drula E."/>
            <person name="Ayuso-Fernandez I."/>
            <person name="Pacheco R."/>
            <person name="Padilla G."/>
            <person name="Ferreira P."/>
            <person name="Barriuso J."/>
            <person name="Kellner H."/>
            <person name="Castanera R."/>
            <person name="Alfaro M."/>
            <person name="Ramirez L."/>
            <person name="Pisabarro A.G."/>
            <person name="Kuo A."/>
            <person name="Tritt A."/>
            <person name="Lipzen A."/>
            <person name="He G."/>
            <person name="Yan M."/>
            <person name="Ng V."/>
            <person name="Cullen D."/>
            <person name="Martin F."/>
            <person name="Rosso M.-N."/>
            <person name="Henrissat B."/>
            <person name="Hibbett D."/>
            <person name="Martinez A.T."/>
            <person name="Grigoriev I.V."/>
        </authorList>
    </citation>
    <scope>NUCLEOTIDE SEQUENCE</scope>
    <source>
        <strain evidence="4">AH 44721</strain>
    </source>
</reference>
<dbReference type="Gene3D" id="2.70.98.10">
    <property type="match status" value="1"/>
</dbReference>
<dbReference type="GO" id="GO:0000224">
    <property type="term" value="F:peptide-N4-(N-acetyl-beta-glucosaminyl)asparagine amidase activity"/>
    <property type="evidence" value="ECO:0007669"/>
    <property type="project" value="TreeGrafter"/>
</dbReference>
<dbReference type="Pfam" id="PF07971">
    <property type="entry name" value="Glyco_hydro_92"/>
    <property type="match status" value="1"/>
</dbReference>
<evidence type="ECO:0000313" key="4">
    <source>
        <dbReference type="EMBL" id="KAF8905739.1"/>
    </source>
</evidence>
<dbReference type="Gene3D" id="1.20.1050.60">
    <property type="entry name" value="alpha-1,2-mannosidase"/>
    <property type="match status" value="1"/>
</dbReference>
<dbReference type="InterPro" id="IPR041371">
    <property type="entry name" value="GH92_N"/>
</dbReference>
<dbReference type="Gene3D" id="3.30.2080.10">
    <property type="entry name" value="GH92 mannosidase domain"/>
    <property type="match status" value="1"/>
</dbReference>
<comment type="caution">
    <text evidence="4">The sequence shown here is derived from an EMBL/GenBank/DDBJ whole genome shotgun (WGS) entry which is preliminary data.</text>
</comment>
<dbReference type="InterPro" id="IPR012939">
    <property type="entry name" value="Glyco_hydro_92"/>
</dbReference>
<dbReference type="Proteomes" id="UP000724874">
    <property type="component" value="Unassembled WGS sequence"/>
</dbReference>
<dbReference type="AlphaFoldDB" id="A0A9P5NT32"/>
<feature type="chain" id="PRO_5040380440" evidence="1">
    <location>
        <begin position="19"/>
        <end position="744"/>
    </location>
</feature>
<dbReference type="FunFam" id="1.20.1050.60:FF:000001">
    <property type="entry name" value="Putative alpha-1,2-mannosidase"/>
    <property type="match status" value="1"/>
</dbReference>
<dbReference type="Pfam" id="PF17678">
    <property type="entry name" value="Glyco_hydro_92N"/>
    <property type="match status" value="1"/>
</dbReference>
<keyword evidence="4" id="KW-0378">Hydrolase</keyword>
<dbReference type="GO" id="GO:0005634">
    <property type="term" value="C:nucleus"/>
    <property type="evidence" value="ECO:0007669"/>
    <property type="project" value="TreeGrafter"/>
</dbReference>
<feature type="domain" description="Glycosyl hydrolase family 92 N-terminal" evidence="3">
    <location>
        <begin position="37"/>
        <end position="309"/>
    </location>
</feature>
<protein>
    <submittedName>
        <fullName evidence="4">Glycosyl hydrolase family 92-domain-containing protein</fullName>
    </submittedName>
</protein>
<dbReference type="InterPro" id="IPR050883">
    <property type="entry name" value="PNGase"/>
</dbReference>
<dbReference type="OrthoDB" id="449263at2759"/>
<dbReference type="PANTHER" id="PTHR12143:SF43">
    <property type="entry name" value="PUTATIVE-RELATED"/>
    <property type="match status" value="1"/>
</dbReference>
<dbReference type="PANTHER" id="PTHR12143">
    <property type="entry name" value="PEPTIDE N-GLYCANASE PNGASE -RELATED"/>
    <property type="match status" value="1"/>
</dbReference>
<feature type="domain" description="Glycosyl hydrolase family 92" evidence="2">
    <location>
        <begin position="343"/>
        <end position="744"/>
    </location>
</feature>
<dbReference type="InterPro" id="IPR014718">
    <property type="entry name" value="GH-type_carb-bd"/>
</dbReference>
<sequence>MARLSFLVFATILRFSEATITTPPPAFAIPTSPGLDLVNLLIGNGGDTPNGSGGMIPSTAPPFGMTRWVAQTQPHYVSATPYNWTLDKVMGVVGTRQPAIWMGESAPISVSAGVGENVVVEFDKRGLEVLRGSDGEKKEVISSGYYSVELDDGHGGSIMVEQTATSRVAHLRFTFNSTLSPYILFEVARPSVITSTPTNITYPLGALSLQNNLEICGWSDERQDWIIAPLSTAPFSQHFKGYFCARFDQDTPDRTFSAIQNETNFSALQLGQSVSGPLLYTYARFPISSSSTESNARKETAITLRVGTSFISEEQARKNIDAEIPDRVLPSSSDPVDLHLVPGTFENTAYRVRKSWTDILNRIELKVYVDPNTAAASTDPRDFVDQQTFWTGVVHSIQYPYEQHEQNQYYSGYDNKVHQLEEGGESHTGYSIWDTYRAIWGWQILFVPERIPGFVRSMLADYQESGWLPMWKNIVETNIMVATHADSLIAEAVLKNITGFDRDLAWEAVWKDATVPPVDDWTVIYADREEHVDYEVRAGLSSTYNVAGKGWVADDVHSESASRTLDYAYDDYAAYVLARELGKPENITNFLLKRSMAAPFTLYNDATGFMEARNADGSWAGEDNGWTEGDKWAYSFDVVHDVPTLIERRGGKVKFVESLDEHFDGGHNDHSNEPSHHIPYLYSLSGAAWKTQKKVRDIALADYNNTPTGLSGNEDCGQMSAWYIFSALGFYPVNPVSGEYVVGS</sequence>
<dbReference type="GO" id="GO:0005829">
    <property type="term" value="C:cytosol"/>
    <property type="evidence" value="ECO:0007669"/>
    <property type="project" value="TreeGrafter"/>
</dbReference>
<proteinExistence type="predicted"/>
<dbReference type="NCBIfam" id="TIGR01180">
    <property type="entry name" value="aman2_put"/>
    <property type="match status" value="1"/>
</dbReference>
<dbReference type="GO" id="GO:0005975">
    <property type="term" value="P:carbohydrate metabolic process"/>
    <property type="evidence" value="ECO:0007669"/>
    <property type="project" value="InterPro"/>
</dbReference>
<dbReference type="EMBL" id="JADNYJ010000021">
    <property type="protein sequence ID" value="KAF8905739.1"/>
    <property type="molecule type" value="Genomic_DNA"/>
</dbReference>
<keyword evidence="1" id="KW-0732">Signal</keyword>
<dbReference type="SUPFAM" id="SSF48208">
    <property type="entry name" value="Six-hairpin glycosidases"/>
    <property type="match status" value="1"/>
</dbReference>
<name>A0A9P5NT32_GYMJU</name>
<keyword evidence="5" id="KW-1185">Reference proteome</keyword>
<dbReference type="Gene3D" id="1.20.1610.10">
    <property type="entry name" value="alpha-1,2-mannosidases domains"/>
    <property type="match status" value="1"/>
</dbReference>
<dbReference type="GO" id="GO:0030246">
    <property type="term" value="F:carbohydrate binding"/>
    <property type="evidence" value="ECO:0007669"/>
    <property type="project" value="InterPro"/>
</dbReference>